<reference evidence="2" key="1">
    <citation type="submission" date="2021-03" db="EMBL/GenBank/DDBJ databases">
        <authorList>
            <person name="Bekaert M."/>
        </authorList>
    </citation>
    <scope>NUCLEOTIDE SEQUENCE</scope>
</reference>
<dbReference type="OrthoDB" id="6153340at2759"/>
<proteinExistence type="predicted"/>
<evidence type="ECO:0000256" key="1">
    <source>
        <dbReference type="SAM" id="Phobius"/>
    </source>
</evidence>
<accession>A0A8S3VT14</accession>
<keyword evidence="1" id="KW-1133">Transmembrane helix</keyword>
<evidence type="ECO:0000313" key="3">
    <source>
        <dbReference type="Proteomes" id="UP000683360"/>
    </source>
</evidence>
<comment type="caution">
    <text evidence="2">The sequence shown here is derived from an EMBL/GenBank/DDBJ whole genome shotgun (WGS) entry which is preliminary data.</text>
</comment>
<evidence type="ECO:0000313" key="2">
    <source>
        <dbReference type="EMBL" id="CAG2258164.1"/>
    </source>
</evidence>
<keyword evidence="1" id="KW-0472">Membrane</keyword>
<dbReference type="Proteomes" id="UP000683360">
    <property type="component" value="Unassembled WGS sequence"/>
</dbReference>
<keyword evidence="1" id="KW-0812">Transmembrane</keyword>
<organism evidence="2 3">
    <name type="scientific">Mytilus edulis</name>
    <name type="common">Blue mussel</name>
    <dbReference type="NCBI Taxonomy" id="6550"/>
    <lineage>
        <taxon>Eukaryota</taxon>
        <taxon>Metazoa</taxon>
        <taxon>Spiralia</taxon>
        <taxon>Lophotrochozoa</taxon>
        <taxon>Mollusca</taxon>
        <taxon>Bivalvia</taxon>
        <taxon>Autobranchia</taxon>
        <taxon>Pteriomorphia</taxon>
        <taxon>Mytilida</taxon>
        <taxon>Mytiloidea</taxon>
        <taxon>Mytilidae</taxon>
        <taxon>Mytilinae</taxon>
        <taxon>Mytilus</taxon>
    </lineage>
</organism>
<keyword evidence="3" id="KW-1185">Reference proteome</keyword>
<dbReference type="AlphaFoldDB" id="A0A8S3VT14"/>
<sequence>MLITLINLCLSSIAVKLYKLIKIVLGGVGLVLACYIAYSISQTNEIKKNNEKQTLIGSNAEKLLASSFQNMDLNVGMRNEDRLQKCQGTQFKRTFPDVDYAFFGYNILKGYPLNIGHDPGFTLPIFKADYSEGLQTSDCRYFIPRGLVIVPDVSCITDFTSKTIQTRYEFIESLSISANVKQVHRQNRQVAKIKI</sequence>
<feature type="transmembrane region" description="Helical" evidence="1">
    <location>
        <begin position="20"/>
        <end position="38"/>
    </location>
</feature>
<dbReference type="EMBL" id="CAJPWZ010003339">
    <property type="protein sequence ID" value="CAG2258164.1"/>
    <property type="molecule type" value="Genomic_DNA"/>
</dbReference>
<protein>
    <submittedName>
        <fullName evidence="2">Uncharacterized protein</fullName>
    </submittedName>
</protein>
<gene>
    <name evidence="2" type="ORF">MEDL_69359</name>
</gene>
<name>A0A8S3VT14_MYTED</name>